<dbReference type="PANTHER" id="PTHR35794">
    <property type="entry name" value="CELL DIVISION PROTEIN DIVIVA"/>
    <property type="match status" value="1"/>
</dbReference>
<dbReference type="PANTHER" id="PTHR35794:SF2">
    <property type="entry name" value="CELL DIVISION PROTEIN DIVIVA"/>
    <property type="match status" value="1"/>
</dbReference>
<feature type="compositionally biased region" description="Basic and acidic residues" evidence="2">
    <location>
        <begin position="179"/>
        <end position="200"/>
    </location>
</feature>
<evidence type="ECO:0000256" key="1">
    <source>
        <dbReference type="SAM" id="Coils"/>
    </source>
</evidence>
<evidence type="ECO:0000256" key="2">
    <source>
        <dbReference type="SAM" id="MobiDB-lite"/>
    </source>
</evidence>
<comment type="caution">
    <text evidence="3">The sequence shown here is derived from an EMBL/GenBank/DDBJ whole genome shotgun (WGS) entry which is preliminary data.</text>
</comment>
<dbReference type="RefSeq" id="WP_349218846.1">
    <property type="nucleotide sequence ID" value="NZ_JBBMFD010000007.1"/>
</dbReference>
<feature type="compositionally biased region" description="Acidic residues" evidence="2">
    <location>
        <begin position="158"/>
        <end position="172"/>
    </location>
</feature>
<evidence type="ECO:0000313" key="4">
    <source>
        <dbReference type="Proteomes" id="UP001489509"/>
    </source>
</evidence>
<dbReference type="EMBL" id="JBBMFD010000007">
    <property type="protein sequence ID" value="MEQ2440341.1"/>
    <property type="molecule type" value="Genomic_DNA"/>
</dbReference>
<dbReference type="Pfam" id="PF05103">
    <property type="entry name" value="DivIVA"/>
    <property type="match status" value="1"/>
</dbReference>
<dbReference type="Gene3D" id="6.10.250.660">
    <property type="match status" value="1"/>
</dbReference>
<organism evidence="3 4">
    <name type="scientific">Solibaculum intestinale</name>
    <dbReference type="NCBI Taxonomy" id="3133165"/>
    <lineage>
        <taxon>Bacteria</taxon>
        <taxon>Bacillati</taxon>
        <taxon>Bacillota</taxon>
        <taxon>Clostridia</taxon>
        <taxon>Eubacteriales</taxon>
        <taxon>Oscillospiraceae</taxon>
        <taxon>Solibaculum</taxon>
    </lineage>
</organism>
<dbReference type="CDD" id="cd06503">
    <property type="entry name" value="ATP-synt_Fo_b"/>
    <property type="match status" value="1"/>
</dbReference>
<gene>
    <name evidence="3" type="ORF">WMO26_05805</name>
</gene>
<keyword evidence="4" id="KW-1185">Reference proteome</keyword>
<dbReference type="InterPro" id="IPR007793">
    <property type="entry name" value="DivIVA_fam"/>
</dbReference>
<proteinExistence type="predicted"/>
<feature type="coiled-coil region" evidence="1">
    <location>
        <begin position="29"/>
        <end position="142"/>
    </location>
</feature>
<name>A0ABV1DZ62_9FIRM</name>
<keyword evidence="1" id="KW-0175">Coiled coil</keyword>
<accession>A0ABV1DZ62</accession>
<reference evidence="3 4" key="1">
    <citation type="submission" date="2024-03" db="EMBL/GenBank/DDBJ databases">
        <title>Human intestinal bacterial collection.</title>
        <authorList>
            <person name="Pauvert C."/>
            <person name="Hitch T.C.A."/>
            <person name="Clavel T."/>
        </authorList>
    </citation>
    <scope>NUCLEOTIDE SEQUENCE [LARGE SCALE GENOMIC DNA]</scope>
    <source>
        <strain evidence="3 4">CLA-JM-H44</strain>
    </source>
</reference>
<dbReference type="Proteomes" id="UP001489509">
    <property type="component" value="Unassembled WGS sequence"/>
</dbReference>
<protein>
    <submittedName>
        <fullName evidence="3">DivIVA domain-containing protein</fullName>
    </submittedName>
</protein>
<feature type="region of interest" description="Disordered" evidence="2">
    <location>
        <begin position="157"/>
        <end position="200"/>
    </location>
</feature>
<sequence>MLTIAQIRDYAIGRSTFGGYKSDDVDVFREEVLETCEKLFKDNQELIQKLQVLAAKIEEYRSESDEIREIMVSAKKTAKEVLDQANAEADKIKGDAQAQVQEIMKEATVQADAIIGDTNRQIEREKEQLANLRQEVSGFKARLISIYREHIELISSLPDEEAPKEEAGEAEPDTQAQAPEEKSGSEADLHDPDGMKNESY</sequence>
<evidence type="ECO:0000313" key="3">
    <source>
        <dbReference type="EMBL" id="MEQ2440341.1"/>
    </source>
</evidence>